<proteinExistence type="inferred from homology"/>
<keyword evidence="5 6" id="KW-0472">Membrane</keyword>
<keyword evidence="3 6" id="KW-0812">Transmembrane</keyword>
<dbReference type="InterPro" id="IPR004307">
    <property type="entry name" value="TspO_MBR"/>
</dbReference>
<feature type="transmembrane region" description="Helical" evidence="6">
    <location>
        <begin position="141"/>
        <end position="162"/>
    </location>
</feature>
<evidence type="ECO:0000256" key="1">
    <source>
        <dbReference type="ARBA" id="ARBA00004141"/>
    </source>
</evidence>
<dbReference type="CDD" id="cd15904">
    <property type="entry name" value="TSPO_MBR"/>
    <property type="match status" value="1"/>
</dbReference>
<dbReference type="PANTHER" id="PTHR10057">
    <property type="entry name" value="PERIPHERAL-TYPE BENZODIAZEPINE RECEPTOR"/>
    <property type="match status" value="1"/>
</dbReference>
<accession>A0A5B9WE74</accession>
<dbReference type="GO" id="GO:0033013">
    <property type="term" value="P:tetrapyrrole metabolic process"/>
    <property type="evidence" value="ECO:0007669"/>
    <property type="project" value="UniProtKB-ARBA"/>
</dbReference>
<dbReference type="KEGG" id="agv:OJF2_71320"/>
<dbReference type="RefSeq" id="WP_148597965.1">
    <property type="nucleotide sequence ID" value="NZ_CP042997.1"/>
</dbReference>
<evidence type="ECO:0000256" key="4">
    <source>
        <dbReference type="ARBA" id="ARBA00022989"/>
    </source>
</evidence>
<dbReference type="PIRSF" id="PIRSF005859">
    <property type="entry name" value="PBR"/>
    <property type="match status" value="1"/>
</dbReference>
<dbReference type="EMBL" id="CP042997">
    <property type="protein sequence ID" value="QEH38529.1"/>
    <property type="molecule type" value="Genomic_DNA"/>
</dbReference>
<evidence type="ECO:0000313" key="7">
    <source>
        <dbReference type="EMBL" id="QEH38529.1"/>
    </source>
</evidence>
<sequence length="166" mass="17992">MDANPARRNPARDLGALVISLALCFAVAGLGGYWTSLGLGPWYDGLRKPPWTPPGGVIGSVWTVLYTLMAVAAWLVWRRGGLAGARLPLSLHGAQLALNLAWPALFFAMRRPDLAFAEILLLWAAILATLVAFVRVSRPAASLLVPYLAWVSFAATLNYALWRLNP</sequence>
<dbReference type="AlphaFoldDB" id="A0A5B9WE74"/>
<dbReference type="GO" id="GO:0016020">
    <property type="term" value="C:membrane"/>
    <property type="evidence" value="ECO:0007669"/>
    <property type="project" value="UniProtKB-SubCell"/>
</dbReference>
<evidence type="ECO:0000256" key="3">
    <source>
        <dbReference type="ARBA" id="ARBA00022692"/>
    </source>
</evidence>
<dbReference type="Pfam" id="PF03073">
    <property type="entry name" value="TspO_MBR"/>
    <property type="match status" value="1"/>
</dbReference>
<dbReference type="InterPro" id="IPR038330">
    <property type="entry name" value="TspO/MBR-related_sf"/>
</dbReference>
<comment type="subcellular location">
    <subcellularLocation>
        <location evidence="1">Membrane</location>
        <topology evidence="1">Multi-pass membrane protein</topology>
    </subcellularLocation>
</comment>
<protein>
    <submittedName>
        <fullName evidence="7">TspO/MBR family protein</fullName>
    </submittedName>
</protein>
<dbReference type="PANTHER" id="PTHR10057:SF0">
    <property type="entry name" value="TRANSLOCATOR PROTEIN"/>
    <property type="match status" value="1"/>
</dbReference>
<feature type="transmembrane region" description="Helical" evidence="6">
    <location>
        <begin position="114"/>
        <end position="134"/>
    </location>
</feature>
<feature type="transmembrane region" description="Helical" evidence="6">
    <location>
        <begin position="55"/>
        <end position="77"/>
    </location>
</feature>
<comment type="similarity">
    <text evidence="2">Belongs to the TspO/BZRP family.</text>
</comment>
<dbReference type="Gene3D" id="1.20.1260.100">
    <property type="entry name" value="TspO/MBR protein"/>
    <property type="match status" value="1"/>
</dbReference>
<evidence type="ECO:0000313" key="8">
    <source>
        <dbReference type="Proteomes" id="UP000324233"/>
    </source>
</evidence>
<evidence type="ECO:0000256" key="2">
    <source>
        <dbReference type="ARBA" id="ARBA00007524"/>
    </source>
</evidence>
<name>A0A5B9WE74_9BACT</name>
<organism evidence="7 8">
    <name type="scientific">Aquisphaera giovannonii</name>
    <dbReference type="NCBI Taxonomy" id="406548"/>
    <lineage>
        <taxon>Bacteria</taxon>
        <taxon>Pseudomonadati</taxon>
        <taxon>Planctomycetota</taxon>
        <taxon>Planctomycetia</taxon>
        <taxon>Isosphaerales</taxon>
        <taxon>Isosphaeraceae</taxon>
        <taxon>Aquisphaera</taxon>
    </lineage>
</organism>
<evidence type="ECO:0000256" key="6">
    <source>
        <dbReference type="SAM" id="Phobius"/>
    </source>
</evidence>
<keyword evidence="8" id="KW-1185">Reference proteome</keyword>
<dbReference type="Proteomes" id="UP000324233">
    <property type="component" value="Chromosome"/>
</dbReference>
<keyword evidence="4 6" id="KW-1133">Transmembrane helix</keyword>
<gene>
    <name evidence="7" type="ORF">OJF2_71320</name>
</gene>
<feature type="transmembrane region" description="Helical" evidence="6">
    <location>
        <begin position="14"/>
        <end position="35"/>
    </location>
</feature>
<reference evidence="7 8" key="1">
    <citation type="submission" date="2019-08" db="EMBL/GenBank/DDBJ databases">
        <title>Deep-cultivation of Planctomycetes and their phenomic and genomic characterization uncovers novel biology.</title>
        <authorList>
            <person name="Wiegand S."/>
            <person name="Jogler M."/>
            <person name="Boedeker C."/>
            <person name="Pinto D."/>
            <person name="Vollmers J."/>
            <person name="Rivas-Marin E."/>
            <person name="Kohn T."/>
            <person name="Peeters S.H."/>
            <person name="Heuer A."/>
            <person name="Rast P."/>
            <person name="Oberbeckmann S."/>
            <person name="Bunk B."/>
            <person name="Jeske O."/>
            <person name="Meyerdierks A."/>
            <person name="Storesund J.E."/>
            <person name="Kallscheuer N."/>
            <person name="Luecker S."/>
            <person name="Lage O.M."/>
            <person name="Pohl T."/>
            <person name="Merkel B.J."/>
            <person name="Hornburger P."/>
            <person name="Mueller R.-W."/>
            <person name="Bruemmer F."/>
            <person name="Labrenz M."/>
            <person name="Spormann A.M."/>
            <person name="Op den Camp H."/>
            <person name="Overmann J."/>
            <person name="Amann R."/>
            <person name="Jetten M.S.M."/>
            <person name="Mascher T."/>
            <person name="Medema M.H."/>
            <person name="Devos D.P."/>
            <person name="Kaster A.-K."/>
            <person name="Ovreas L."/>
            <person name="Rohde M."/>
            <person name="Galperin M.Y."/>
            <person name="Jogler C."/>
        </authorList>
    </citation>
    <scope>NUCLEOTIDE SEQUENCE [LARGE SCALE GENOMIC DNA]</scope>
    <source>
        <strain evidence="7 8">OJF2</strain>
    </source>
</reference>
<evidence type="ECO:0000256" key="5">
    <source>
        <dbReference type="ARBA" id="ARBA00023136"/>
    </source>
</evidence>
<dbReference type="FunFam" id="1.20.1260.100:FF:000001">
    <property type="entry name" value="translocator protein 2"/>
    <property type="match status" value="1"/>
</dbReference>
<dbReference type="OrthoDB" id="9795496at2"/>